<accession>A0A0H2VDK8</accession>
<reference evidence="1 2" key="1">
    <citation type="journal article" date="2002" name="Proc. Natl. Acad. Sci. U.S.A.">
        <title>Extensive mosaic structure revealed by the complete genome sequence of uropathogenic Escherichia coli.</title>
        <authorList>
            <person name="Welch R.A."/>
            <person name="Burland V."/>
            <person name="Plunkett G.III."/>
            <person name="Redford P."/>
            <person name="Roesch P."/>
            <person name="Rasko D."/>
            <person name="Buckles E.L."/>
            <person name="Liou S.R."/>
            <person name="Boutin A."/>
            <person name="Hackett J."/>
            <person name="Stroud D."/>
            <person name="Mayhew G.F."/>
            <person name="Rose D.J."/>
            <person name="Zhou S."/>
            <person name="Schwartz D.C."/>
            <person name="Perna N.T."/>
            <person name="Mobley H.L."/>
            <person name="Donnenberg M.S."/>
            <person name="Blattner F.R."/>
        </authorList>
    </citation>
    <scope>NUCLEOTIDE SEQUENCE [LARGE SCALE GENOMIC DNA]</scope>
    <source>
        <strain evidence="2">CFT073 / ATCC 700928 / UPEC</strain>
    </source>
</reference>
<proteinExistence type="predicted"/>
<evidence type="ECO:0000313" key="1">
    <source>
        <dbReference type="EMBL" id="AAN83557.1"/>
    </source>
</evidence>
<dbReference type="KEGG" id="ecc:c5135"/>
<gene>
    <name evidence="1" type="ordered locus">c5135</name>
</gene>
<protein>
    <submittedName>
        <fullName evidence="1">Uncharacterized protein</fullName>
    </submittedName>
</protein>
<keyword evidence="2" id="KW-1185">Reference proteome</keyword>
<dbReference type="AlphaFoldDB" id="A0A0H2VDK8"/>
<dbReference type="HOGENOM" id="CLU_1737655_0_0_6"/>
<dbReference type="EMBL" id="AE014075">
    <property type="protein sequence ID" value="AAN83557.1"/>
    <property type="molecule type" value="Genomic_DNA"/>
</dbReference>
<evidence type="ECO:0000313" key="2">
    <source>
        <dbReference type="Proteomes" id="UP000001410"/>
    </source>
</evidence>
<sequence>MNALGTQNLLTPNDDSHIGDILFFLLSKGDDLGQKNALSDHSLCIPLPFRCSPASHRGEHEKYRDSVLSHQLRISSYSRVLSNSCFANGHSGIIFRFSRRIFSTTFATSCLPIPCPFRLSSTSVCSIIAKFSPVGTKTISAICLPCSSLM</sequence>
<organism evidence="1 2">
    <name type="scientific">Escherichia coli O6:H1 (strain CFT073 / ATCC 700928 / UPEC)</name>
    <dbReference type="NCBI Taxonomy" id="199310"/>
    <lineage>
        <taxon>Bacteria</taxon>
        <taxon>Pseudomonadati</taxon>
        <taxon>Pseudomonadota</taxon>
        <taxon>Gammaproteobacteria</taxon>
        <taxon>Enterobacterales</taxon>
        <taxon>Enterobacteriaceae</taxon>
        <taxon>Escherichia</taxon>
    </lineage>
</organism>
<dbReference type="Proteomes" id="UP000001410">
    <property type="component" value="Chromosome"/>
</dbReference>
<name>A0A0H2VDK8_ECOL6</name>